<proteinExistence type="predicted"/>
<sequence>MFFKARDWIHSMEEKPAPQNKNSLQDTHIDALGNNDEGQLDRLVYLAAELGGTFSDHVTSITNKFHFRILDNNRSEVLVLSTITCFSGKSTKIDALVGYWALDTQILLQRIVASLVVIDKHHNEHMDISTSDFLDCTLDTFQILSNRLAILLEFTQWADTPIESCEAMKLVVVQGDDGGASEHLIHLLLNSWAISLTCLHLLLEKVVHRVSANHLETILDTEHQLVFVHANCSLKSREDTHVVLSNVSGVLGVEIVTTKLSQFELIEATTDDCVEDVDSLRIVQQEPIGLLEDDSDQVSSEGVWDFDFLLKFRKINNFNRNSIGNSHSAAILPSGRESFRRRRGICRSLQSHSHGAALSLSYASNPLEDGTRHEIDRCCSRLSPFQSG</sequence>
<accession>A0A6A5HNC4</accession>
<dbReference type="Proteomes" id="UP000483820">
    <property type="component" value="Chromosome I"/>
</dbReference>
<protein>
    <submittedName>
        <fullName evidence="1">Uncharacterized protein</fullName>
    </submittedName>
</protein>
<name>A0A6A5HNC4_CAERE</name>
<dbReference type="CTD" id="78773212"/>
<gene>
    <name evidence="1" type="ORF">GCK72_000973</name>
</gene>
<comment type="caution">
    <text evidence="1">The sequence shown here is derived from an EMBL/GenBank/DDBJ whole genome shotgun (WGS) entry which is preliminary data.</text>
</comment>
<dbReference type="EMBL" id="WUAV01000001">
    <property type="protein sequence ID" value="KAF1769159.1"/>
    <property type="molecule type" value="Genomic_DNA"/>
</dbReference>
<dbReference type="KEGG" id="crq:GCK72_000973"/>
<dbReference type="GeneID" id="78773212"/>
<dbReference type="RefSeq" id="XP_053591428.1">
    <property type="nucleotide sequence ID" value="XM_053722783.1"/>
</dbReference>
<dbReference type="AlphaFoldDB" id="A0A6A5HNC4"/>
<evidence type="ECO:0000313" key="1">
    <source>
        <dbReference type="EMBL" id="KAF1769159.1"/>
    </source>
</evidence>
<reference evidence="1 2" key="1">
    <citation type="submission" date="2019-12" db="EMBL/GenBank/DDBJ databases">
        <title>Chromosome-level assembly of the Caenorhabditis remanei genome.</title>
        <authorList>
            <person name="Teterina A.A."/>
            <person name="Willis J.H."/>
            <person name="Phillips P.C."/>
        </authorList>
    </citation>
    <scope>NUCLEOTIDE SEQUENCE [LARGE SCALE GENOMIC DNA]</scope>
    <source>
        <strain evidence="1 2">PX506</strain>
        <tissue evidence="1">Whole organism</tissue>
    </source>
</reference>
<evidence type="ECO:0000313" key="2">
    <source>
        <dbReference type="Proteomes" id="UP000483820"/>
    </source>
</evidence>
<organism evidence="1 2">
    <name type="scientific">Caenorhabditis remanei</name>
    <name type="common">Caenorhabditis vulgaris</name>
    <dbReference type="NCBI Taxonomy" id="31234"/>
    <lineage>
        <taxon>Eukaryota</taxon>
        <taxon>Metazoa</taxon>
        <taxon>Ecdysozoa</taxon>
        <taxon>Nematoda</taxon>
        <taxon>Chromadorea</taxon>
        <taxon>Rhabditida</taxon>
        <taxon>Rhabditina</taxon>
        <taxon>Rhabditomorpha</taxon>
        <taxon>Rhabditoidea</taxon>
        <taxon>Rhabditidae</taxon>
        <taxon>Peloderinae</taxon>
        <taxon>Caenorhabditis</taxon>
    </lineage>
</organism>